<dbReference type="KEGG" id="camu:CA2015_2420"/>
<accession>A0A0H4PFI3</accession>
<dbReference type="EMBL" id="CP012040">
    <property type="protein sequence ID" value="AKP51835.1"/>
    <property type="molecule type" value="Genomic_DNA"/>
</dbReference>
<dbReference type="Pfam" id="PF08757">
    <property type="entry name" value="CotH"/>
    <property type="match status" value="1"/>
</dbReference>
<proteinExistence type="predicted"/>
<sequence length="407" mass="47512">MRTTKQLLTSLFFLLLFSCNDDFTASEKKDGLSSLPSISINTEDLSPIVSKEEYVNGTFEIASEVEEENLVTNIEIRGRGNSTWAFPKKPYQLKFSDKEKVLGIPKDKKWILLANYSDKTMLRNELAFELSRFSNLDWTPESRFVELSINNEYLGVYQITQKVEASSNRVEIGDDGYLLEVDQISRLDPDDVHFQTSNYLFNIKEPELEFGEDKYILIQDHINLIENVLMGSNFTDPVEGYTKYIDVASFIDWYLINEITKNNDAIFFSSVFLNYVPGGKLKMGPIWDYDISLGNIDYNGNETTDGFWVKDATWFSRLFEDSEFVSKVKSRFDHYYSNRDVFQANISSNAIYLNKAQQRNFTKWPILGEYVWPNYVYYPTYDEEVIYLNDWLAERLEWLKIAINELD</sequence>
<keyword evidence="2" id="KW-1185">Reference proteome</keyword>
<reference evidence="1 2" key="1">
    <citation type="submission" date="2015-07" db="EMBL/GenBank/DDBJ databases">
        <authorList>
            <person name="Kim K.M."/>
        </authorList>
    </citation>
    <scope>NUCLEOTIDE SEQUENCE [LARGE SCALE GENOMIC DNA]</scope>
    <source>
        <strain evidence="1 2">KCTC 12363</strain>
    </source>
</reference>
<dbReference type="AlphaFoldDB" id="A0A0H4PFI3"/>
<dbReference type="InterPro" id="IPR014867">
    <property type="entry name" value="Spore_coat_CotH_CotH2/3/7"/>
</dbReference>
<evidence type="ECO:0000313" key="1">
    <source>
        <dbReference type="EMBL" id="AKP51835.1"/>
    </source>
</evidence>
<organism evidence="1 2">
    <name type="scientific">Cyclobacterium amurskyense</name>
    <dbReference type="NCBI Taxonomy" id="320787"/>
    <lineage>
        <taxon>Bacteria</taxon>
        <taxon>Pseudomonadati</taxon>
        <taxon>Bacteroidota</taxon>
        <taxon>Cytophagia</taxon>
        <taxon>Cytophagales</taxon>
        <taxon>Cyclobacteriaceae</taxon>
        <taxon>Cyclobacterium</taxon>
    </lineage>
</organism>
<dbReference type="OrthoDB" id="9803752at2"/>
<gene>
    <name evidence="1" type="ORF">CA2015_2420</name>
</gene>
<evidence type="ECO:0000313" key="2">
    <source>
        <dbReference type="Proteomes" id="UP000036520"/>
    </source>
</evidence>
<protein>
    <submittedName>
        <fullName evidence="1">CotH protein</fullName>
    </submittedName>
</protein>
<dbReference type="RefSeq" id="WP_053086684.1">
    <property type="nucleotide sequence ID" value="NZ_CAXBGM010000028.1"/>
</dbReference>
<name>A0A0H4PFI3_9BACT</name>
<dbReference type="PROSITE" id="PS51257">
    <property type="entry name" value="PROKAR_LIPOPROTEIN"/>
    <property type="match status" value="1"/>
</dbReference>
<dbReference type="Proteomes" id="UP000036520">
    <property type="component" value="Chromosome"/>
</dbReference>